<keyword evidence="2" id="KW-1185">Reference proteome</keyword>
<dbReference type="OrthoDB" id="1522784at2"/>
<name>A0A1M4T8U2_9BACT</name>
<proteinExistence type="predicted"/>
<sequence>MRKLSNIAENFQEWLFNTVVSNNLVYNTCWEDPRLDRQMLQLDRQSRVVMLTSAGCNALDYLLDGPQRIHCVDVNPAQNALMDLKQSLFKNGDFSLLWDFLGEGKREGAAFIYRQNLRCFLSSPSRRFWDNHIDYFIPSPTQPSFYFNGTSGKVALLIYKRIQRKGLSSIIRKLLDAHTIKEQTYYFNEIEPLLWNGFHKWLAGQHALTSMIGVPATQRNIIARKYDGGMFDFIQQALRRVFTRRPIHDNYFWRVYLTGSYRRDCCPNYLRKDYFQLLRRREHKIETHTSTLLQFLRNHPGPYTHFVLLDHQDWMANSKPELLAREWRYILDNSKAGTRILFRSAGTSVDFLPAFVRDRVYFQPELTSSLQARDRVGTYESTHLGLVQ</sequence>
<reference evidence="1 2" key="1">
    <citation type="submission" date="2016-11" db="EMBL/GenBank/DDBJ databases">
        <authorList>
            <person name="Jaros S."/>
            <person name="Januszkiewicz K."/>
            <person name="Wedrychowicz H."/>
        </authorList>
    </citation>
    <scope>NUCLEOTIDE SEQUENCE [LARGE SCALE GENOMIC DNA]</scope>
    <source>
        <strain evidence="1 2">DSM 21986</strain>
    </source>
</reference>
<accession>A0A1M4T8U2</accession>
<organism evidence="1 2">
    <name type="scientific">Fodinibius roseus</name>
    <dbReference type="NCBI Taxonomy" id="1194090"/>
    <lineage>
        <taxon>Bacteria</taxon>
        <taxon>Pseudomonadati</taxon>
        <taxon>Balneolota</taxon>
        <taxon>Balneolia</taxon>
        <taxon>Balneolales</taxon>
        <taxon>Balneolaceae</taxon>
        <taxon>Fodinibius</taxon>
    </lineage>
</organism>
<dbReference type="PANTHER" id="PTHR47473">
    <property type="entry name" value="BTA1P"/>
    <property type="match status" value="1"/>
</dbReference>
<dbReference type="PANTHER" id="PTHR47473:SF1">
    <property type="entry name" value="METHYLTRANSFERASE DOMAIN-CONTAINING PROTEIN"/>
    <property type="match status" value="1"/>
</dbReference>
<dbReference type="Proteomes" id="UP000184041">
    <property type="component" value="Unassembled WGS sequence"/>
</dbReference>
<dbReference type="STRING" id="1194090.SAMN05443144_101237"/>
<evidence type="ECO:0000313" key="2">
    <source>
        <dbReference type="Proteomes" id="UP000184041"/>
    </source>
</evidence>
<dbReference type="InterPro" id="IPR021829">
    <property type="entry name" value="DUF3419"/>
</dbReference>
<evidence type="ECO:0000313" key="1">
    <source>
        <dbReference type="EMBL" id="SHE40830.1"/>
    </source>
</evidence>
<dbReference type="GO" id="GO:0016740">
    <property type="term" value="F:transferase activity"/>
    <property type="evidence" value="ECO:0007669"/>
    <property type="project" value="UniProtKB-KW"/>
</dbReference>
<dbReference type="Pfam" id="PF11899">
    <property type="entry name" value="DUF3419"/>
    <property type="match status" value="1"/>
</dbReference>
<dbReference type="RefSeq" id="WP_073058975.1">
    <property type="nucleotide sequence ID" value="NZ_FQUS01000001.1"/>
</dbReference>
<keyword evidence="1" id="KW-0808">Transferase</keyword>
<protein>
    <submittedName>
        <fullName evidence="1">S-adenosylmethionine-diacylglycerol 3-amino-3-carboxypropyl transferase</fullName>
    </submittedName>
</protein>
<dbReference type="AlphaFoldDB" id="A0A1M4T8U2"/>
<dbReference type="EMBL" id="FQUS01000001">
    <property type="protein sequence ID" value="SHE40830.1"/>
    <property type="molecule type" value="Genomic_DNA"/>
</dbReference>
<gene>
    <name evidence="1" type="ORF">SAMN05443144_101237</name>
</gene>